<comment type="similarity">
    <text evidence="5">Belongs to the ScpB family.</text>
</comment>
<evidence type="ECO:0000313" key="6">
    <source>
        <dbReference type="EMBL" id="ANU19585.1"/>
    </source>
</evidence>
<evidence type="ECO:0000256" key="5">
    <source>
        <dbReference type="HAMAP-Rule" id="MF_01804"/>
    </source>
</evidence>
<dbReference type="AlphaFoldDB" id="A0A1C7E7C7"/>
<name>A0A1C7E7C7_9BACL</name>
<dbReference type="Pfam" id="PF04079">
    <property type="entry name" value="SMC_ScpB"/>
    <property type="match status" value="1"/>
</dbReference>
<evidence type="ECO:0000313" key="7">
    <source>
        <dbReference type="Proteomes" id="UP000092650"/>
    </source>
</evidence>
<dbReference type="NCBIfam" id="TIGR00281">
    <property type="entry name" value="SMC-Scp complex subunit ScpB"/>
    <property type="match status" value="1"/>
</dbReference>
<keyword evidence="2 5" id="KW-0132">Cell division</keyword>
<comment type="function">
    <text evidence="5">Participates in chromosomal partition during cell division. May act via the formation of a condensin-like complex containing Smc and ScpA that pull DNA away from mid-cell into both cell halves.</text>
</comment>
<dbReference type="Proteomes" id="UP000092650">
    <property type="component" value="Chromosome"/>
</dbReference>
<keyword evidence="4 5" id="KW-0131">Cell cycle</keyword>
<dbReference type="KEGG" id="ppla:BBI15_04880"/>
<dbReference type="OrthoDB" id="9806226at2"/>
<dbReference type="PIRSF" id="PIRSF019345">
    <property type="entry name" value="ScpB"/>
    <property type="match status" value="1"/>
</dbReference>
<dbReference type="InterPro" id="IPR036390">
    <property type="entry name" value="WH_DNA-bd_sf"/>
</dbReference>
<comment type="subunit">
    <text evidence="5">Homodimer. Homodimerization may be required to stabilize the binding of ScpA to the Smc head domains. Component of a cohesin-like complex composed of ScpA, ScpB and the Smc homodimer, in which ScpA and ScpB bind to the head domain of Smc. The presence of the three proteins is required for the association of the complex with DNA.</text>
</comment>
<dbReference type="GO" id="GO:0005737">
    <property type="term" value="C:cytoplasm"/>
    <property type="evidence" value="ECO:0007669"/>
    <property type="project" value="UniProtKB-SubCell"/>
</dbReference>
<evidence type="ECO:0000256" key="1">
    <source>
        <dbReference type="ARBA" id="ARBA00022490"/>
    </source>
</evidence>
<comment type="subcellular location">
    <subcellularLocation>
        <location evidence="5">Cytoplasm</location>
    </subcellularLocation>
    <text evidence="5">Associated with two foci at the outer edges of the nucleoid region in young cells, and at four foci within both cell halves in older cells.</text>
</comment>
<dbReference type="PANTHER" id="PTHR34298">
    <property type="entry name" value="SEGREGATION AND CONDENSATION PROTEIN B"/>
    <property type="match status" value="1"/>
</dbReference>
<sequence>MKKNLSAQIEALLFVTGDDGLSFSQLQFLAGAEAEQVEQALSELKARYDEEVAGVTLKELAGVYRLVTKPEMAETIQKLVENPTPQSLSQASLEVLAIVAYKQPITRVELEDLRGVKSEKALATLAAKGLVQECGRAEGTGRAILYGTTDEFLDYFGLKNLDGLPPLPEELAEEPEEDTDLFMTKFQEAFKEEVNA</sequence>
<proteinExistence type="inferred from homology"/>
<dbReference type="PANTHER" id="PTHR34298:SF2">
    <property type="entry name" value="SEGREGATION AND CONDENSATION PROTEIN B"/>
    <property type="match status" value="1"/>
</dbReference>
<dbReference type="GO" id="GO:0006260">
    <property type="term" value="P:DNA replication"/>
    <property type="evidence" value="ECO:0007669"/>
    <property type="project" value="UniProtKB-UniRule"/>
</dbReference>
<keyword evidence="3 5" id="KW-0159">Chromosome partition</keyword>
<protein>
    <recommendedName>
        <fullName evidence="5">Segregation and condensation protein B</fullName>
    </recommendedName>
</protein>
<gene>
    <name evidence="5" type="primary">scpB</name>
    <name evidence="6" type="ORF">BBI15_04880</name>
</gene>
<dbReference type="HAMAP" id="MF_01804">
    <property type="entry name" value="ScpB"/>
    <property type="match status" value="1"/>
</dbReference>
<dbReference type="EMBL" id="CP016539">
    <property type="protein sequence ID" value="ANU19585.1"/>
    <property type="molecule type" value="Genomic_DNA"/>
</dbReference>
<evidence type="ECO:0000256" key="2">
    <source>
        <dbReference type="ARBA" id="ARBA00022618"/>
    </source>
</evidence>
<reference evidence="6" key="1">
    <citation type="submission" date="2016-10" db="EMBL/GenBank/DDBJ databases">
        <authorList>
            <person name="See-Too W.S."/>
        </authorList>
    </citation>
    <scope>NUCLEOTIDE SEQUENCE [LARGE SCALE GENOMIC DNA]</scope>
    <source>
        <strain evidence="6">DSM 23997</strain>
    </source>
</reference>
<dbReference type="Gene3D" id="1.10.10.10">
    <property type="entry name" value="Winged helix-like DNA-binding domain superfamily/Winged helix DNA-binding domain"/>
    <property type="match status" value="2"/>
</dbReference>
<keyword evidence="7" id="KW-1185">Reference proteome</keyword>
<evidence type="ECO:0000256" key="3">
    <source>
        <dbReference type="ARBA" id="ARBA00022829"/>
    </source>
</evidence>
<dbReference type="RefSeq" id="WP_068869326.1">
    <property type="nucleotide sequence ID" value="NZ_CP016539.2"/>
</dbReference>
<dbReference type="SUPFAM" id="SSF46785">
    <property type="entry name" value="Winged helix' DNA-binding domain"/>
    <property type="match status" value="2"/>
</dbReference>
<organism evidence="6 7">
    <name type="scientific">Planococcus plakortidis</name>
    <dbReference type="NCBI Taxonomy" id="1038856"/>
    <lineage>
        <taxon>Bacteria</taxon>
        <taxon>Bacillati</taxon>
        <taxon>Bacillota</taxon>
        <taxon>Bacilli</taxon>
        <taxon>Bacillales</taxon>
        <taxon>Caryophanaceae</taxon>
        <taxon>Planococcus</taxon>
    </lineage>
</organism>
<keyword evidence="1 5" id="KW-0963">Cytoplasm</keyword>
<accession>A0A1C7E7C7</accession>
<dbReference type="InterPro" id="IPR036388">
    <property type="entry name" value="WH-like_DNA-bd_sf"/>
</dbReference>
<dbReference type="GO" id="GO:0051304">
    <property type="term" value="P:chromosome separation"/>
    <property type="evidence" value="ECO:0007669"/>
    <property type="project" value="InterPro"/>
</dbReference>
<dbReference type="InterPro" id="IPR005234">
    <property type="entry name" value="ScpB_csome_segregation"/>
</dbReference>
<dbReference type="STRING" id="1038856.BBI15_04880"/>
<evidence type="ECO:0000256" key="4">
    <source>
        <dbReference type="ARBA" id="ARBA00023306"/>
    </source>
</evidence>
<dbReference type="GO" id="GO:0051301">
    <property type="term" value="P:cell division"/>
    <property type="evidence" value="ECO:0007669"/>
    <property type="project" value="UniProtKB-KW"/>
</dbReference>